<dbReference type="EMBL" id="JACDUS010000009">
    <property type="protein sequence ID" value="MBA2882378.1"/>
    <property type="molecule type" value="Genomic_DNA"/>
</dbReference>
<feature type="compositionally biased region" description="Polar residues" evidence="1">
    <location>
        <begin position="131"/>
        <end position="143"/>
    </location>
</feature>
<feature type="compositionally biased region" description="Basic and acidic residues" evidence="1">
    <location>
        <begin position="95"/>
        <end position="114"/>
    </location>
</feature>
<dbReference type="Proteomes" id="UP000525298">
    <property type="component" value="Unassembled WGS sequence"/>
</dbReference>
<proteinExistence type="predicted"/>
<sequence>MNLNSPYKEAHLLVGAVRVLEYRHQRPPALEQIAELLSMSTEEAGRLCRKSESAGIIETLEKSGETRIFIRDHRRIENLSDQAEDSRLSAELEEFRKQKQAERKTLDELRTRQADKRKKMHEQIERRLKTQLKTQSPEPRNNG</sequence>
<evidence type="ECO:0000313" key="3">
    <source>
        <dbReference type="Proteomes" id="UP000525298"/>
    </source>
</evidence>
<dbReference type="AlphaFoldDB" id="A0A7W0HLK1"/>
<keyword evidence="3" id="KW-1185">Reference proteome</keyword>
<comment type="caution">
    <text evidence="2">The sequence shown here is derived from an EMBL/GenBank/DDBJ whole genome shotgun (WGS) entry which is preliminary data.</text>
</comment>
<gene>
    <name evidence="2" type="ORF">HNR65_002725</name>
</gene>
<evidence type="ECO:0000313" key="2">
    <source>
        <dbReference type="EMBL" id="MBA2882378.1"/>
    </source>
</evidence>
<dbReference type="RefSeq" id="WP_181552016.1">
    <property type="nucleotide sequence ID" value="NZ_JACDUS010000009.1"/>
</dbReference>
<protein>
    <submittedName>
        <fullName evidence="2">Vacuolar-type H+-ATPase subunit I/STV1</fullName>
    </submittedName>
</protein>
<accession>A0A7W0HLK1</accession>
<reference evidence="2 3" key="1">
    <citation type="submission" date="2020-07" db="EMBL/GenBank/DDBJ databases">
        <title>Genomic Encyclopedia of Type Strains, Phase IV (KMG-IV): sequencing the most valuable type-strain genomes for metagenomic binning, comparative biology and taxonomic classification.</title>
        <authorList>
            <person name="Goeker M."/>
        </authorList>
    </citation>
    <scope>NUCLEOTIDE SEQUENCE [LARGE SCALE GENOMIC DNA]</scope>
    <source>
        <strain evidence="2 3">DSM 17721</strain>
    </source>
</reference>
<organism evidence="2 3">
    <name type="scientific">Desulfosalsimonas propionicica</name>
    <dbReference type="NCBI Taxonomy" id="332175"/>
    <lineage>
        <taxon>Bacteria</taxon>
        <taxon>Pseudomonadati</taxon>
        <taxon>Thermodesulfobacteriota</taxon>
        <taxon>Desulfobacteria</taxon>
        <taxon>Desulfobacterales</taxon>
        <taxon>Desulfosalsimonadaceae</taxon>
        <taxon>Desulfosalsimonas</taxon>
    </lineage>
</organism>
<evidence type="ECO:0000256" key="1">
    <source>
        <dbReference type="SAM" id="MobiDB-lite"/>
    </source>
</evidence>
<feature type="region of interest" description="Disordered" evidence="1">
    <location>
        <begin position="95"/>
        <end position="143"/>
    </location>
</feature>
<name>A0A7W0HLK1_9BACT</name>